<evidence type="ECO:0000313" key="2">
    <source>
        <dbReference type="Proteomes" id="UP000002019"/>
    </source>
</evidence>
<dbReference type="STRING" id="459349.CLOAM0959"/>
<name>B0VHL6_CLOAI</name>
<dbReference type="OrthoDB" id="9800417at2"/>
<dbReference type="RefSeq" id="WP_015424689.1">
    <property type="nucleotide sequence ID" value="NC_020449.1"/>
</dbReference>
<dbReference type="PANTHER" id="PTHR42834">
    <property type="entry name" value="ENDONUCLEASE/EXONUCLEASE/PHOSPHATASE FAMILY PROTEIN (AFU_ORTHOLOGUE AFUA_3G09210)"/>
    <property type="match status" value="1"/>
</dbReference>
<organism evidence="1 2">
    <name type="scientific">Cloacimonas acidaminovorans (strain Evry)</name>
    <dbReference type="NCBI Taxonomy" id="459349"/>
    <lineage>
        <taxon>Bacteria</taxon>
        <taxon>Pseudomonadati</taxon>
        <taxon>Candidatus Cloacimonadota</taxon>
        <taxon>Candidatus Cloacimonadia</taxon>
        <taxon>Candidatus Cloacimonadales</taxon>
        <taxon>Candidatus Cloacimonadaceae</taxon>
        <taxon>Candidatus Cloacimonas</taxon>
    </lineage>
</organism>
<dbReference type="AlphaFoldDB" id="B0VHL6"/>
<dbReference type="HOGENOM" id="CLU_1164263_0_0_0"/>
<accession>B0VHL6</accession>
<dbReference type="KEGG" id="caci:CLOAM0959"/>
<keyword evidence="2" id="KW-1185">Reference proteome</keyword>
<dbReference type="Proteomes" id="UP000002019">
    <property type="component" value="Chromosome"/>
</dbReference>
<dbReference type="eggNOG" id="COG2374">
    <property type="taxonomic scope" value="Bacteria"/>
</dbReference>
<evidence type="ECO:0000313" key="1">
    <source>
        <dbReference type="EMBL" id="CAO80831.1"/>
    </source>
</evidence>
<protein>
    <submittedName>
        <fullName evidence="1">Uncharacterized protein</fullName>
    </submittedName>
</protein>
<proteinExistence type="predicted"/>
<gene>
    <name evidence="1" type="ordered locus">CLOAM0959</name>
</gene>
<dbReference type="PANTHER" id="PTHR42834:SF1">
    <property type="entry name" value="ENDONUCLEASE_EXONUCLEASE_PHOSPHATASE FAMILY PROTEIN (AFU_ORTHOLOGUE AFUA_3G09210)"/>
    <property type="match status" value="1"/>
</dbReference>
<sequence>MQKIIIILCTLVCLSFGAEAISIYEIQFTASAGSDGTFPSPYLGKTVSTEGIVTAMDFKEGGYFIGEKLNGPWRGILILDRNPKVKKGDFIRVSGIVSEFYGMTCLQDISQTKVISSNNPLPQPVLLTTGQLSNAGEAEAYESVYVRFLNVTSAGNKSLKNRFTVTDGSGTCLVLNNQFGIERNNKIALNAQYSSLTGIVIYGYSEFALCPISTSDYVIQQPMSVQNRSWGRIKSIYR</sequence>
<reference evidence="1 2" key="1">
    <citation type="journal article" date="2008" name="J. Bacteriol.">
        <title>'Candidatus Cloacamonas acidaminovorans': genome sequence reconstruction provides a first glimpse of a new bacterial division.</title>
        <authorList>
            <person name="Pelletier E."/>
            <person name="Kreimeyer A."/>
            <person name="Bocs S."/>
            <person name="Rouy Z."/>
            <person name="Gyapay G."/>
            <person name="Chouari R."/>
            <person name="Riviere D."/>
            <person name="Ganesan A."/>
            <person name="Daegelen P."/>
            <person name="Sghir A."/>
            <person name="Cohen G.N."/>
            <person name="Medigue C."/>
            <person name="Weissenbach J."/>
            <person name="Le Paslier D."/>
        </authorList>
    </citation>
    <scope>NUCLEOTIDE SEQUENCE [LARGE SCALE GENOMIC DNA]</scope>
    <source>
        <strain evidence="2">Evry</strain>
    </source>
</reference>
<dbReference type="EMBL" id="CU466930">
    <property type="protein sequence ID" value="CAO80831.1"/>
    <property type="molecule type" value="Genomic_DNA"/>
</dbReference>